<proteinExistence type="predicted"/>
<dbReference type="Gramene" id="novel_model_7325_5bd9a17a">
    <property type="protein sequence ID" value="cds.novel_model_7325_5bd9a17a"/>
    <property type="gene ID" value="novel_gene_3869_5bd9a17a"/>
</dbReference>
<feature type="transmembrane region" description="Helical" evidence="2">
    <location>
        <begin position="101"/>
        <end position="123"/>
    </location>
</feature>
<keyword evidence="2" id="KW-0472">Membrane</keyword>
<accession>A0A803RB85</accession>
<sequence>MAVETEKSGSDGKVWSFCRMPFWQGRNGSSSSSSSLSSMHNIHAHHHHQQQQNQSHHQSVERLSLQSPTTVSSVAKSFLPTRRRLRLDPPSKLFFPCKNKLFCSWLLHLIFLFLFCISLKQVFVSWLI</sequence>
<dbReference type="AlphaFoldDB" id="A0A803RB85"/>
<feature type="region of interest" description="Disordered" evidence="1">
    <location>
        <begin position="26"/>
        <end position="75"/>
    </location>
</feature>
<dbReference type="OMA" id="DACLHCE"/>
<keyword evidence="2" id="KW-0812">Transmembrane</keyword>
<evidence type="ECO:0000313" key="4">
    <source>
        <dbReference type="Proteomes" id="UP000596661"/>
    </source>
</evidence>
<feature type="compositionally biased region" description="Polar residues" evidence="1">
    <location>
        <begin position="64"/>
        <end position="75"/>
    </location>
</feature>
<protein>
    <submittedName>
        <fullName evidence="3">Uncharacterized protein</fullName>
    </submittedName>
</protein>
<organism evidence="3 4">
    <name type="scientific">Cannabis sativa</name>
    <name type="common">Hemp</name>
    <name type="synonym">Marijuana</name>
    <dbReference type="NCBI Taxonomy" id="3483"/>
    <lineage>
        <taxon>Eukaryota</taxon>
        <taxon>Viridiplantae</taxon>
        <taxon>Streptophyta</taxon>
        <taxon>Embryophyta</taxon>
        <taxon>Tracheophyta</taxon>
        <taxon>Spermatophyta</taxon>
        <taxon>Magnoliopsida</taxon>
        <taxon>eudicotyledons</taxon>
        <taxon>Gunneridae</taxon>
        <taxon>Pentapetalae</taxon>
        <taxon>rosids</taxon>
        <taxon>fabids</taxon>
        <taxon>Rosales</taxon>
        <taxon>Cannabaceae</taxon>
        <taxon>Cannabis</taxon>
    </lineage>
</organism>
<reference evidence="3" key="1">
    <citation type="submission" date="2021-03" db="UniProtKB">
        <authorList>
            <consortium name="EnsemblPlants"/>
        </authorList>
    </citation>
    <scope>IDENTIFICATION</scope>
</reference>
<name>A0A803RB85_CANSA</name>
<keyword evidence="2" id="KW-1133">Transmembrane helix</keyword>
<evidence type="ECO:0000256" key="2">
    <source>
        <dbReference type="SAM" id="Phobius"/>
    </source>
</evidence>
<dbReference type="Proteomes" id="UP000596661">
    <property type="component" value="Unassembled WGS sequence"/>
</dbReference>
<dbReference type="EnsemblPlants" id="novel_model_7325_5bd9a17a">
    <property type="protein sequence ID" value="cds.novel_model_7325_5bd9a17a"/>
    <property type="gene ID" value="novel_gene_3869_5bd9a17a"/>
</dbReference>
<keyword evidence="4" id="KW-1185">Reference proteome</keyword>
<dbReference type="EMBL" id="UZAU01000821">
    <property type="status" value="NOT_ANNOTATED_CDS"/>
    <property type="molecule type" value="Genomic_DNA"/>
</dbReference>
<feature type="compositionally biased region" description="Low complexity" evidence="1">
    <location>
        <begin position="29"/>
        <end position="41"/>
    </location>
</feature>
<evidence type="ECO:0000313" key="3">
    <source>
        <dbReference type="EnsemblPlants" id="cds.novel_model_7325_5bd9a17a"/>
    </source>
</evidence>
<evidence type="ECO:0000256" key="1">
    <source>
        <dbReference type="SAM" id="MobiDB-lite"/>
    </source>
</evidence>